<keyword evidence="4" id="KW-1185">Reference proteome</keyword>
<reference evidence="3 4" key="1">
    <citation type="journal article" date="2008" name="Proc. Natl. Acad. Sci. U.S.A.">
        <title>Niche adaptation and genome expansion in the chlorophyll d-producing cyanobacterium Acaryochloris marina.</title>
        <authorList>
            <person name="Swingley W.D."/>
            <person name="Chen M."/>
            <person name="Cheung P.C."/>
            <person name="Conrad A.L."/>
            <person name="Dejesa L.C."/>
            <person name="Hao J."/>
            <person name="Honchak B.M."/>
            <person name="Karbach L.E."/>
            <person name="Kurdoglu A."/>
            <person name="Lahiri S."/>
            <person name="Mastrian S.D."/>
            <person name="Miyashita H."/>
            <person name="Page L."/>
            <person name="Ramakrishna P."/>
            <person name="Satoh S."/>
            <person name="Sattley W.M."/>
            <person name="Shimada Y."/>
            <person name="Taylor H.L."/>
            <person name="Tomo T."/>
            <person name="Tsuchiya T."/>
            <person name="Wang Z.T."/>
            <person name="Raymond J."/>
            <person name="Mimuro M."/>
            <person name="Blankenship R.E."/>
            <person name="Touchman J.W."/>
        </authorList>
    </citation>
    <scope>NUCLEOTIDE SEQUENCE [LARGE SCALE GENOMIC DNA]</scope>
    <source>
        <strain evidence="4">MBIC 11017</strain>
        <plasmid evidence="4">Plasmid pREB2</plasmid>
    </source>
</reference>
<name>A8ZLN6_ACAM1</name>
<organism evidence="3 4">
    <name type="scientific">Acaryochloris marina (strain MBIC 11017)</name>
    <dbReference type="NCBI Taxonomy" id="329726"/>
    <lineage>
        <taxon>Bacteria</taxon>
        <taxon>Bacillati</taxon>
        <taxon>Cyanobacteriota</taxon>
        <taxon>Cyanophyceae</taxon>
        <taxon>Acaryochloridales</taxon>
        <taxon>Acaryochloridaceae</taxon>
        <taxon>Acaryochloris</taxon>
    </lineage>
</organism>
<protein>
    <submittedName>
        <fullName evidence="3">Uncharacterized protein</fullName>
    </submittedName>
</protein>
<keyword evidence="3" id="KW-0614">Plasmid</keyword>
<dbReference type="Pfam" id="PF05729">
    <property type="entry name" value="NACHT"/>
    <property type="match status" value="1"/>
</dbReference>
<proteinExistence type="predicted"/>
<feature type="domain" description="NACHT conflict system C-terminal helical" evidence="2">
    <location>
        <begin position="671"/>
        <end position="737"/>
    </location>
</feature>
<evidence type="ECO:0000313" key="4">
    <source>
        <dbReference type="Proteomes" id="UP000000268"/>
    </source>
</evidence>
<dbReference type="PANTHER" id="PTHR46844:SF1">
    <property type="entry name" value="SLR5058 PROTEIN"/>
    <property type="match status" value="1"/>
</dbReference>
<dbReference type="InterPro" id="IPR007111">
    <property type="entry name" value="NACHT_NTPase"/>
</dbReference>
<dbReference type="EMBL" id="CP000839">
    <property type="protein sequence ID" value="ABW32063.1"/>
    <property type="molecule type" value="Genomic_DNA"/>
</dbReference>
<dbReference type="HOGENOM" id="CLU_016337_0_0_3"/>
<dbReference type="KEGG" id="amr:AM1_B0345"/>
<evidence type="ECO:0000313" key="3">
    <source>
        <dbReference type="EMBL" id="ABW32063.1"/>
    </source>
</evidence>
<geneLocation type="plasmid" evidence="3 4">
    <name>pREB2</name>
</geneLocation>
<dbReference type="Gene3D" id="3.40.50.300">
    <property type="entry name" value="P-loop containing nucleotide triphosphate hydrolases"/>
    <property type="match status" value="1"/>
</dbReference>
<dbReference type="Pfam" id="PF22727">
    <property type="entry name" value="NCH2"/>
    <property type="match status" value="1"/>
</dbReference>
<dbReference type="PANTHER" id="PTHR46844">
    <property type="entry name" value="SLR5058 PROTEIN"/>
    <property type="match status" value="1"/>
</dbReference>
<sequence length="740" mass="83613">MSLEGKTLETAVTGLVSISLKVFGQFLENQPLISVEQQIYNLSEIYAQNYYKRHGQIQVLGMSQSISFDDIYTNVKMMDAETVKILESIERLEKVYREAHQRYLWQQTEAKQKGIAVENTEQYLCVLGGPGIGKTTYLRKVGLAALLRNVESYDHEKIPVFLDLKRLRDPDLDLKKSIAEEFEICGFPKPEQFTDHALKSGDFLILLDGLDEVLSGSFNQVVQSIIDFSDRYSNNRFITSCRIAAYPTYFTGFKTVAIAELDDDQIFEFIKKWFDADPNPQLTREKKAEYVNTIWEQLKEPDFIYTKELPQTPLLLAFICLVCRQGKTIIDNQAKLYSKALDFSLKDWANSKLMDENWEIYQDFSADIKKDMLASIAYVGFEEDKLFFEKDELAEQITAFLTNNLNVSKHLDVNKLMEEIAVQSGILVKQATDIYSFSHLTLQEHLCAEYIRNWSYEDQLIQNHAADKHWRGVFLLVTELKGHSAIEFLQQLEEQTQALSEYPKLSGLLAWVESKTSTAISDFSGEIRRVFTLILIFDLTIALTLALALDLDLALALDVALARDRDRERFASSASVIASLRESERAKAIATIGDLASVRALASNLSSGLNLDVALDHALDDTLASDLALASAFARGNVLAMAQFALDKKLMVDVELQTLISCLKNSSHALKTSSKGLTSIVSSSLNISQELFDLSKDDLQMLTNYFSTCQLMIDCSKQASGLSVNDWNAIRQQMFLPPQF</sequence>
<dbReference type="AlphaFoldDB" id="A8ZLN6"/>
<dbReference type="InterPro" id="IPR054501">
    <property type="entry name" value="NCH2"/>
</dbReference>
<accession>A8ZLN6</accession>
<evidence type="ECO:0000259" key="2">
    <source>
        <dbReference type="Pfam" id="PF22727"/>
    </source>
</evidence>
<gene>
    <name evidence="3" type="ordered locus">AM1_B0345</name>
</gene>
<evidence type="ECO:0000259" key="1">
    <source>
        <dbReference type="Pfam" id="PF05729"/>
    </source>
</evidence>
<dbReference type="Proteomes" id="UP000000268">
    <property type="component" value="Plasmid pREB2"/>
</dbReference>
<dbReference type="InterPro" id="IPR027417">
    <property type="entry name" value="P-loop_NTPase"/>
</dbReference>
<dbReference type="SUPFAM" id="SSF52540">
    <property type="entry name" value="P-loop containing nucleoside triphosphate hydrolases"/>
    <property type="match status" value="1"/>
</dbReference>
<feature type="domain" description="NACHT" evidence="1">
    <location>
        <begin position="123"/>
        <end position="276"/>
    </location>
</feature>